<evidence type="ECO:0000256" key="3">
    <source>
        <dbReference type="ARBA" id="ARBA00023163"/>
    </source>
</evidence>
<dbReference type="AlphaFoldDB" id="A0A520MPD4"/>
<evidence type="ECO:0000313" key="7">
    <source>
        <dbReference type="Proteomes" id="UP000315889"/>
    </source>
</evidence>
<organism evidence="6 7">
    <name type="scientific">SAR92 clade bacterium</name>
    <dbReference type="NCBI Taxonomy" id="2315479"/>
    <lineage>
        <taxon>Bacteria</taxon>
        <taxon>Pseudomonadati</taxon>
        <taxon>Pseudomonadota</taxon>
        <taxon>Gammaproteobacteria</taxon>
        <taxon>Cellvibrionales</taxon>
        <taxon>Porticoccaceae</taxon>
        <taxon>SAR92 clade</taxon>
    </lineage>
</organism>
<evidence type="ECO:0000256" key="2">
    <source>
        <dbReference type="ARBA" id="ARBA00023125"/>
    </source>
</evidence>
<dbReference type="PANTHER" id="PTHR30055:SF234">
    <property type="entry name" value="HTH-TYPE TRANSCRIPTIONAL REGULATOR BETI"/>
    <property type="match status" value="1"/>
</dbReference>
<dbReference type="PROSITE" id="PS50977">
    <property type="entry name" value="HTH_TETR_2"/>
    <property type="match status" value="1"/>
</dbReference>
<reference evidence="6 7" key="1">
    <citation type="submission" date="2019-02" db="EMBL/GenBank/DDBJ databases">
        <title>Prokaryotic population dynamics and viral predation in marine succession experiment using metagenomics: the confinement effect.</title>
        <authorList>
            <person name="Haro-Moreno J.M."/>
            <person name="Rodriguez-Valera F."/>
            <person name="Lopez-Perez M."/>
        </authorList>
    </citation>
    <scope>NUCLEOTIDE SEQUENCE [LARGE SCALE GENOMIC DNA]</scope>
    <source>
        <strain evidence="6">MED-G170</strain>
    </source>
</reference>
<keyword evidence="2 4" id="KW-0238">DNA-binding</keyword>
<dbReference type="GO" id="GO:0000976">
    <property type="term" value="F:transcription cis-regulatory region binding"/>
    <property type="evidence" value="ECO:0007669"/>
    <property type="project" value="TreeGrafter"/>
</dbReference>
<keyword evidence="1" id="KW-0805">Transcription regulation</keyword>
<accession>A0A520MPD4</accession>
<evidence type="ECO:0000256" key="4">
    <source>
        <dbReference type="PROSITE-ProRule" id="PRU00335"/>
    </source>
</evidence>
<dbReference type="InterPro" id="IPR050109">
    <property type="entry name" value="HTH-type_TetR-like_transc_reg"/>
</dbReference>
<dbReference type="PRINTS" id="PR00455">
    <property type="entry name" value="HTHTETR"/>
</dbReference>
<gene>
    <name evidence="6" type="ORF">EVB03_01660</name>
</gene>
<comment type="caution">
    <text evidence="6">The sequence shown here is derived from an EMBL/GenBank/DDBJ whole genome shotgun (WGS) entry which is preliminary data.</text>
</comment>
<dbReference type="InterPro" id="IPR009057">
    <property type="entry name" value="Homeodomain-like_sf"/>
</dbReference>
<dbReference type="EMBL" id="SHBP01000001">
    <property type="protein sequence ID" value="RZO23092.1"/>
    <property type="molecule type" value="Genomic_DNA"/>
</dbReference>
<keyword evidence="3" id="KW-0804">Transcription</keyword>
<feature type="DNA-binding region" description="H-T-H motif" evidence="4">
    <location>
        <begin position="37"/>
        <end position="56"/>
    </location>
</feature>
<dbReference type="Proteomes" id="UP000315889">
    <property type="component" value="Unassembled WGS sequence"/>
</dbReference>
<dbReference type="Pfam" id="PF00440">
    <property type="entry name" value="TetR_N"/>
    <property type="match status" value="1"/>
</dbReference>
<dbReference type="PANTHER" id="PTHR30055">
    <property type="entry name" value="HTH-TYPE TRANSCRIPTIONAL REGULATOR RUTR"/>
    <property type="match status" value="1"/>
</dbReference>
<name>A0A520MPD4_9GAMM</name>
<feature type="domain" description="HTH tetR-type" evidence="5">
    <location>
        <begin position="14"/>
        <end position="74"/>
    </location>
</feature>
<evidence type="ECO:0000256" key="1">
    <source>
        <dbReference type="ARBA" id="ARBA00023015"/>
    </source>
</evidence>
<sequence length="197" mass="22283">MIMSGNKRTRLSPEGRRNQLLDTARELLLKKGFSGFTMDTLAFEAGVSNPLIYKYFDTRLELLQDLWAREYESYALSVREELSVAENFEDVVRVFVNLNFKQFTLGGIAHILGAQPELQEVNKERQKDDLRKTGQFLVATVKEMYHLTPSQAGHVIALASGASIEAARHYARYGGSRKKMVEDTVSFILNGVEAFKT</sequence>
<dbReference type="InterPro" id="IPR001647">
    <property type="entry name" value="HTH_TetR"/>
</dbReference>
<evidence type="ECO:0000313" key="6">
    <source>
        <dbReference type="EMBL" id="RZO23092.1"/>
    </source>
</evidence>
<dbReference type="GO" id="GO:0003700">
    <property type="term" value="F:DNA-binding transcription factor activity"/>
    <property type="evidence" value="ECO:0007669"/>
    <property type="project" value="TreeGrafter"/>
</dbReference>
<dbReference type="Gene3D" id="1.10.357.10">
    <property type="entry name" value="Tetracycline Repressor, domain 2"/>
    <property type="match status" value="1"/>
</dbReference>
<protein>
    <submittedName>
        <fullName evidence="6">TetR/AcrR family transcriptional regulator</fullName>
    </submittedName>
</protein>
<dbReference type="SUPFAM" id="SSF46689">
    <property type="entry name" value="Homeodomain-like"/>
    <property type="match status" value="1"/>
</dbReference>
<proteinExistence type="predicted"/>
<evidence type="ECO:0000259" key="5">
    <source>
        <dbReference type="PROSITE" id="PS50977"/>
    </source>
</evidence>